<feature type="transmembrane region" description="Helical" evidence="6">
    <location>
        <begin position="412"/>
        <end position="429"/>
    </location>
</feature>
<feature type="transmembrane region" description="Helical" evidence="6">
    <location>
        <begin position="28"/>
        <end position="50"/>
    </location>
</feature>
<dbReference type="GO" id="GO:0005886">
    <property type="term" value="C:plasma membrane"/>
    <property type="evidence" value="ECO:0007669"/>
    <property type="project" value="UniProtKB-SubCell"/>
</dbReference>
<organism evidence="7 8">
    <name type="scientific">Dyella dinghuensis</name>
    <dbReference type="NCBI Taxonomy" id="1920169"/>
    <lineage>
        <taxon>Bacteria</taxon>
        <taxon>Pseudomonadati</taxon>
        <taxon>Pseudomonadota</taxon>
        <taxon>Gammaproteobacteria</taxon>
        <taxon>Lysobacterales</taxon>
        <taxon>Rhodanobacteraceae</taxon>
        <taxon>Dyella</taxon>
    </lineage>
</organism>
<dbReference type="PANTHER" id="PTHR30509">
    <property type="entry name" value="P-HYDROXYBENZOIC ACID EFFLUX PUMP SUBUNIT-RELATED"/>
    <property type="match status" value="1"/>
</dbReference>
<dbReference type="RefSeq" id="WP_126672545.1">
    <property type="nucleotide sequence ID" value="NZ_RYZR01000003.1"/>
</dbReference>
<dbReference type="GO" id="GO:0022857">
    <property type="term" value="F:transmembrane transporter activity"/>
    <property type="evidence" value="ECO:0007669"/>
    <property type="project" value="InterPro"/>
</dbReference>
<feature type="transmembrane region" description="Helical" evidence="6">
    <location>
        <begin position="520"/>
        <end position="546"/>
    </location>
</feature>
<evidence type="ECO:0000313" key="8">
    <source>
        <dbReference type="Proteomes" id="UP000267077"/>
    </source>
</evidence>
<gene>
    <name evidence="7" type="ORF">EKH79_04210</name>
</gene>
<dbReference type="OrthoDB" id="9807111at2"/>
<dbReference type="Pfam" id="PF04632">
    <property type="entry name" value="FUSC"/>
    <property type="match status" value="1"/>
</dbReference>
<evidence type="ECO:0000256" key="5">
    <source>
        <dbReference type="ARBA" id="ARBA00023136"/>
    </source>
</evidence>
<evidence type="ECO:0000256" key="3">
    <source>
        <dbReference type="ARBA" id="ARBA00022692"/>
    </source>
</evidence>
<keyword evidence="4 6" id="KW-1133">Transmembrane helix</keyword>
<feature type="transmembrane region" description="Helical" evidence="6">
    <location>
        <begin position="127"/>
        <end position="144"/>
    </location>
</feature>
<evidence type="ECO:0000256" key="2">
    <source>
        <dbReference type="ARBA" id="ARBA00022475"/>
    </source>
</evidence>
<keyword evidence="2" id="KW-1003">Cell membrane</keyword>
<feature type="transmembrane region" description="Helical" evidence="6">
    <location>
        <begin position="384"/>
        <end position="406"/>
    </location>
</feature>
<dbReference type="PANTHER" id="PTHR30509:SF40">
    <property type="entry name" value="BLR3852 PROTEIN"/>
    <property type="match status" value="1"/>
</dbReference>
<keyword evidence="3 6" id="KW-0812">Transmembrane</keyword>
<feature type="transmembrane region" description="Helical" evidence="6">
    <location>
        <begin position="156"/>
        <end position="176"/>
    </location>
</feature>
<dbReference type="AlphaFoldDB" id="A0A3S0PHN8"/>
<name>A0A3S0PHN8_9GAMM</name>
<evidence type="ECO:0000256" key="6">
    <source>
        <dbReference type="SAM" id="Phobius"/>
    </source>
</evidence>
<comment type="caution">
    <text evidence="7">The sequence shown here is derived from an EMBL/GenBank/DDBJ whole genome shotgun (WGS) entry which is preliminary data.</text>
</comment>
<feature type="transmembrane region" description="Helical" evidence="6">
    <location>
        <begin position="436"/>
        <end position="458"/>
    </location>
</feature>
<keyword evidence="5 6" id="KW-0472">Membrane</keyword>
<protein>
    <submittedName>
        <fullName evidence="7">FUSC family protein</fullName>
    </submittedName>
</protein>
<evidence type="ECO:0000313" key="7">
    <source>
        <dbReference type="EMBL" id="RUL65914.1"/>
    </source>
</evidence>
<keyword evidence="8" id="KW-1185">Reference proteome</keyword>
<feature type="transmembrane region" description="Helical" evidence="6">
    <location>
        <begin position="491"/>
        <end position="508"/>
    </location>
</feature>
<feature type="transmembrane region" description="Helical" evidence="6">
    <location>
        <begin position="76"/>
        <end position="96"/>
    </location>
</feature>
<evidence type="ECO:0000256" key="1">
    <source>
        <dbReference type="ARBA" id="ARBA00004651"/>
    </source>
</evidence>
<evidence type="ECO:0000256" key="4">
    <source>
        <dbReference type="ARBA" id="ARBA00022989"/>
    </source>
</evidence>
<dbReference type="EMBL" id="RYZR01000003">
    <property type="protein sequence ID" value="RUL65914.1"/>
    <property type="molecule type" value="Genomic_DNA"/>
</dbReference>
<sequence>MSVTDVNAVTPTTRDVVVTALRDETQTWLFVAKTLLAFFLTGWLAMRFALDQPSTAMLTTILVANRQSGMVLAKSFYRAIGTVVGALAALVIVGLFPQERVLFLGALSLWVGLCAGGATLNRNFKAYAFVLAGYTAALIVIPVVNNPLAVFDGAVARISEVLLGIVVSGVVSDLVFPSHIRAIMRRAAREQYAHFMQFVERATTGKTARGDIEKAHLRFVRDAVTLEDMRSSVIFEDPEARARSGHILLFNQRFMAASTSLQSLHHLINRLQRNGRNVPAAALIQLYAPLGEALDIPIDADTSAKCILPRLDDARRAIGAHIPVMRASLQTDQDVQDFDTGADLVHRFADELYAFTDTAALLQAPGGVTGSAVRIRFTRGNDIYGAWLAVLRASMTMAVLSFFWIVLAWPSGASAMVIATVFAGLFASAPNPIKAVNAFLIGYVLGATASFICEFYILTHMDGYGLLIAGCTPFLMMGALLMAWPSTTGIGTGYLIGFTNLIALKNPMVYDPVRFLNESIAQLVGVGSASVAFTFVPSTIGSPWFIRRQFERLRRQVCVAAEAPLPGLIDRFESTNHDLFSQIVAQTVRGSDESRSLLAWALSVHETGRALIQLRYDLAAKHWPEGVHRAITPAIDALKNLYDSPTTSAYTQARDALIGSISQLNQFEGTQRLLVHLHLIRLALLDDKSVLADYMPRKKQSEEVGHAT</sequence>
<feature type="transmembrane region" description="Helical" evidence="6">
    <location>
        <begin position="102"/>
        <end position="120"/>
    </location>
</feature>
<comment type="subcellular location">
    <subcellularLocation>
        <location evidence="1">Cell membrane</location>
        <topology evidence="1">Multi-pass membrane protein</topology>
    </subcellularLocation>
</comment>
<reference evidence="7 8" key="1">
    <citation type="submission" date="2018-12" db="EMBL/GenBank/DDBJ databases">
        <title>Dyella dinghuensis sp. nov. DHOA06 and Dyella choica sp. nov. 4M-K27, isolated from forest soil.</title>
        <authorList>
            <person name="Qiu L.-H."/>
            <person name="Gao Z.-H."/>
        </authorList>
    </citation>
    <scope>NUCLEOTIDE SEQUENCE [LARGE SCALE GENOMIC DNA]</scope>
    <source>
        <strain evidence="7 8">DHOA06</strain>
    </source>
</reference>
<accession>A0A3S0PHN8</accession>
<proteinExistence type="predicted"/>
<dbReference type="Proteomes" id="UP000267077">
    <property type="component" value="Unassembled WGS sequence"/>
</dbReference>
<dbReference type="InterPro" id="IPR006726">
    <property type="entry name" value="PHBA_efflux_AaeB/fusaric-R"/>
</dbReference>